<protein>
    <submittedName>
        <fullName evidence="2">Uncharacterized protein</fullName>
    </submittedName>
</protein>
<gene>
    <name evidence="2" type="ORF">JMJ54_10070</name>
</gene>
<proteinExistence type="predicted"/>
<dbReference type="EMBL" id="JAESND010000004">
    <property type="protein sequence ID" value="MBM3116181.1"/>
    <property type="molecule type" value="Genomic_DNA"/>
</dbReference>
<dbReference type="Proteomes" id="UP000809431">
    <property type="component" value="Unassembled WGS sequence"/>
</dbReference>
<evidence type="ECO:0000313" key="3">
    <source>
        <dbReference type="Proteomes" id="UP000809431"/>
    </source>
</evidence>
<organism evidence="2 3">
    <name type="scientific">Jeongeupia naejangsanensis</name>
    <dbReference type="NCBI Taxonomy" id="613195"/>
    <lineage>
        <taxon>Bacteria</taxon>
        <taxon>Pseudomonadati</taxon>
        <taxon>Pseudomonadota</taxon>
        <taxon>Betaproteobacteria</taxon>
        <taxon>Neisseriales</taxon>
        <taxon>Chitinibacteraceae</taxon>
        <taxon>Jeongeupia</taxon>
    </lineage>
</organism>
<name>A0ABS2BMF0_9NEIS</name>
<reference evidence="2 3" key="1">
    <citation type="submission" date="2021-01" db="EMBL/GenBank/DDBJ databases">
        <title>Draft Genome Sequence and Polyhydroxyalkanoate Biosynthetic Potential of Jeongeupia naejangsanensis Type Strain DSM 24253.</title>
        <authorList>
            <person name="Turrini P."/>
            <person name="Artuso I."/>
            <person name="Lugli G.A."/>
            <person name="Frangipani E."/>
            <person name="Ventura M."/>
            <person name="Visca P."/>
        </authorList>
    </citation>
    <scope>NUCLEOTIDE SEQUENCE [LARGE SCALE GENOMIC DNA]</scope>
    <source>
        <strain evidence="2 3">DSM 24253</strain>
    </source>
</reference>
<evidence type="ECO:0000256" key="1">
    <source>
        <dbReference type="SAM" id="MobiDB-lite"/>
    </source>
</evidence>
<keyword evidence="3" id="KW-1185">Reference proteome</keyword>
<comment type="caution">
    <text evidence="2">The sequence shown here is derived from an EMBL/GenBank/DDBJ whole genome shotgun (WGS) entry which is preliminary data.</text>
</comment>
<evidence type="ECO:0000313" key="2">
    <source>
        <dbReference type="EMBL" id="MBM3116181.1"/>
    </source>
</evidence>
<accession>A0ABS2BMF0</accession>
<sequence length="59" mass="6510">MPINHYDLQKFAGVKIKDAIRKKGSPDRFGKASTGEQGADDKAKTSLMGKLLKQHVEPK</sequence>
<feature type="region of interest" description="Disordered" evidence="1">
    <location>
        <begin position="23"/>
        <end position="59"/>
    </location>
</feature>
<dbReference type="RefSeq" id="WP_203538317.1">
    <property type="nucleotide sequence ID" value="NZ_JAESND010000004.1"/>
</dbReference>